<evidence type="ECO:0008006" key="8">
    <source>
        <dbReference type="Google" id="ProtNLM"/>
    </source>
</evidence>
<evidence type="ECO:0000256" key="2">
    <source>
        <dbReference type="SAM" id="MobiDB-lite"/>
    </source>
</evidence>
<dbReference type="InterPro" id="IPR010378">
    <property type="entry name" value="TRAPPC13"/>
</dbReference>
<dbReference type="Pfam" id="PF23647">
    <property type="entry name" value="TRAPPC13_M"/>
    <property type="match status" value="2"/>
</dbReference>
<protein>
    <recommendedName>
        <fullName evidence="8">Trafficking protein particle complex subunit 13</fullName>
    </recommendedName>
</protein>
<feature type="domain" description="Trafficking protein particle complex subunit 13 middle" evidence="5">
    <location>
        <begin position="379"/>
        <end position="411"/>
    </location>
</feature>
<name>A0AAV2T3P1_CALDB</name>
<comment type="caution">
    <text evidence="6">The sequence shown here is derived from an EMBL/GenBank/DDBJ whole genome shotgun (WGS) entry which is preliminary data.</text>
</comment>
<sequence length="554" mass="60104">MAGHATDVLSLRVMRLNRPTFVRQQCEPAELYIDDIAGSLTAADAGIRGDLDGAALHRIPVSNSLSDGGVITSNLNDGKQQTQELIRLKVGGPGELLSLPQSFGSAYLGETFSAHVNLHNESDRICYNIELKVSLHNRIEWITLSTTGTLTGASIPALPSSTSTLDSSQRPGVGSVDVHPGQSLNAVIHHELKELGMHTLRCVASYCLCPTDTPSTTNVAVGVSGIKGGPTAGQWEAPNHGDSPAYEPYTFQRLYKFAVNKPLDVKKTFSVPESDGSVFMEAHVQNLTSTPIFLERVVFEPSPHLTVIDLNEIGPHKSPSSCAKLNCLRPDDVRQFLYRLTPPPSAVQQLQQVDTSASQVSPNSVHPLVPIPTQQPLQQPPISAGRLDITWRSTMGERGRLQTSSLKYEIPNTGDIQVKATEMPATVGLEQPFQVQFELTNRSARHLDLMLDLRTLGTPVADTFTVPPESELESSTESSKQSDHHLTPLPPIVWMGVSTRRLGGLPPGRSMPLQLNMMATTPGLQVISGLTLHELSTDREYVFNDLAHVLVCVS</sequence>
<comment type="similarity">
    <text evidence="1">Belongs to the TRAPPC13 family.</text>
</comment>
<dbReference type="Proteomes" id="UP001497525">
    <property type="component" value="Unassembled WGS sequence"/>
</dbReference>
<feature type="region of interest" description="Disordered" evidence="2">
    <location>
        <begin position="466"/>
        <end position="487"/>
    </location>
</feature>
<dbReference type="InterPro" id="IPR055427">
    <property type="entry name" value="TRAPPC13_N"/>
</dbReference>
<dbReference type="InterPro" id="IPR055429">
    <property type="entry name" value="TRAPPC13_M"/>
</dbReference>
<accession>A0AAV2T3P1</accession>
<evidence type="ECO:0000313" key="6">
    <source>
        <dbReference type="EMBL" id="CAL5131305.1"/>
    </source>
</evidence>
<evidence type="ECO:0000313" key="7">
    <source>
        <dbReference type="Proteomes" id="UP001497525"/>
    </source>
</evidence>
<organism evidence="6 7">
    <name type="scientific">Calicophoron daubneyi</name>
    <name type="common">Rumen fluke</name>
    <name type="synonym">Paramphistomum daubneyi</name>
    <dbReference type="NCBI Taxonomy" id="300641"/>
    <lineage>
        <taxon>Eukaryota</taxon>
        <taxon>Metazoa</taxon>
        <taxon>Spiralia</taxon>
        <taxon>Lophotrochozoa</taxon>
        <taxon>Platyhelminthes</taxon>
        <taxon>Trematoda</taxon>
        <taxon>Digenea</taxon>
        <taxon>Plagiorchiida</taxon>
        <taxon>Pronocephalata</taxon>
        <taxon>Paramphistomoidea</taxon>
        <taxon>Paramphistomidae</taxon>
        <taxon>Calicophoron</taxon>
    </lineage>
</organism>
<evidence type="ECO:0000256" key="1">
    <source>
        <dbReference type="ARBA" id="ARBA00010785"/>
    </source>
</evidence>
<evidence type="ECO:0000259" key="4">
    <source>
        <dbReference type="Pfam" id="PF23643"/>
    </source>
</evidence>
<dbReference type="Pfam" id="PF06159">
    <property type="entry name" value="TRAPPC13_N"/>
    <property type="match status" value="1"/>
</dbReference>
<reference evidence="6" key="1">
    <citation type="submission" date="2024-06" db="EMBL/GenBank/DDBJ databases">
        <authorList>
            <person name="Liu X."/>
            <person name="Lenzi L."/>
            <person name="Haldenby T S."/>
            <person name="Uol C."/>
        </authorList>
    </citation>
    <scope>NUCLEOTIDE SEQUENCE</scope>
</reference>
<feature type="domain" description="Trafficking protein particle complex subunit 13 C-terminal" evidence="4">
    <location>
        <begin position="424"/>
        <end position="551"/>
    </location>
</feature>
<dbReference type="AlphaFoldDB" id="A0AAV2T3P1"/>
<dbReference type="InterPro" id="IPR055428">
    <property type="entry name" value="TRAPPC13_C"/>
</dbReference>
<feature type="domain" description="Trafficking protein particle complex subunit 13 middle" evidence="5">
    <location>
        <begin position="263"/>
        <end position="353"/>
    </location>
</feature>
<dbReference type="PANTHER" id="PTHR13134:SF3">
    <property type="entry name" value="TRAFFICKING PROTEIN PARTICLE COMPLEX SUBUNIT 13"/>
    <property type="match status" value="1"/>
</dbReference>
<dbReference type="PANTHER" id="PTHR13134">
    <property type="entry name" value="TRAFFICKING PROTEIN PARTICLE COMPLEX SUBUNIT 13"/>
    <property type="match status" value="1"/>
</dbReference>
<evidence type="ECO:0000259" key="5">
    <source>
        <dbReference type="Pfam" id="PF23647"/>
    </source>
</evidence>
<dbReference type="EMBL" id="CAXLJL010000090">
    <property type="protein sequence ID" value="CAL5131305.1"/>
    <property type="molecule type" value="Genomic_DNA"/>
</dbReference>
<proteinExistence type="inferred from homology"/>
<dbReference type="Pfam" id="PF23643">
    <property type="entry name" value="TRAPPC13_C"/>
    <property type="match status" value="1"/>
</dbReference>
<evidence type="ECO:0000259" key="3">
    <source>
        <dbReference type="Pfam" id="PF06159"/>
    </source>
</evidence>
<dbReference type="GO" id="GO:1990072">
    <property type="term" value="C:TRAPPIII protein complex"/>
    <property type="evidence" value="ECO:0007669"/>
    <property type="project" value="TreeGrafter"/>
</dbReference>
<gene>
    <name evidence="6" type="ORF">CDAUBV1_LOCUS3730</name>
</gene>
<feature type="domain" description="Trafficking protein particle complex subunit 13 N-terminal" evidence="3">
    <location>
        <begin position="92"/>
        <end position="259"/>
    </location>
</feature>